<evidence type="ECO:0008006" key="4">
    <source>
        <dbReference type="Google" id="ProtNLM"/>
    </source>
</evidence>
<dbReference type="STRING" id="2138.SMSRO_v1c00980"/>
<dbReference type="Proteomes" id="UP000031565">
    <property type="component" value="Unassembled WGS sequence"/>
</dbReference>
<dbReference type="OrthoDB" id="390260at2"/>
<evidence type="ECO:0000256" key="1">
    <source>
        <dbReference type="SAM" id="MobiDB-lite"/>
    </source>
</evidence>
<dbReference type="RefSeq" id="WP_040092499.1">
    <property type="nucleotide sequence ID" value="NZ_CM020866.1"/>
</dbReference>
<feature type="region of interest" description="Disordered" evidence="1">
    <location>
        <begin position="1"/>
        <end position="43"/>
    </location>
</feature>
<comment type="caution">
    <text evidence="2">The sequence shown here is derived from an EMBL/GenBank/DDBJ whole genome shotgun (WGS) entry which is preliminary data.</text>
</comment>
<organism evidence="2 3">
    <name type="scientific">Spiroplasma poulsonii</name>
    <dbReference type="NCBI Taxonomy" id="2138"/>
    <lineage>
        <taxon>Bacteria</taxon>
        <taxon>Bacillati</taxon>
        <taxon>Mycoplasmatota</taxon>
        <taxon>Mollicutes</taxon>
        <taxon>Entomoplasmatales</taxon>
        <taxon>Spiroplasmataceae</taxon>
        <taxon>Spiroplasma</taxon>
    </lineage>
</organism>
<name>A0A2P6FA59_9MOLU</name>
<dbReference type="EMBL" id="JTLV02000001">
    <property type="protein sequence ID" value="PQM30341.1"/>
    <property type="molecule type" value="Genomic_DNA"/>
</dbReference>
<reference evidence="2 3" key="1">
    <citation type="journal article" date="2015" name="MBio">
        <title>Genome sequence of the Drosophila melanogaster male-killing Spiroplasma strain MSRO endosymbiont.</title>
        <authorList>
            <person name="Paredes J.C."/>
            <person name="Herren J.K."/>
            <person name="Schupfer F."/>
            <person name="Marin R."/>
            <person name="Claverol S."/>
            <person name="Kuo C.H."/>
            <person name="Lemaitre B."/>
            <person name="Beven L."/>
        </authorList>
    </citation>
    <scope>NUCLEOTIDE SEQUENCE [LARGE SCALE GENOMIC DNA]</scope>
    <source>
        <strain evidence="2 3">MSRO</strain>
    </source>
</reference>
<dbReference type="AlphaFoldDB" id="A0A2P6FA59"/>
<evidence type="ECO:0000313" key="2">
    <source>
        <dbReference type="EMBL" id="PQM30341.1"/>
    </source>
</evidence>
<protein>
    <recommendedName>
        <fullName evidence="4">Acetyltransferase</fullName>
    </recommendedName>
</protein>
<proteinExistence type="predicted"/>
<accession>A0A2P6FA59</accession>
<sequence>MLFNKLKKKDEQDTAPEDKKSKKRNLLQEELSEPDNLETSLFEDDENEGKIKTGFSFKRRKTHKIIKELNRQRIKSLLFYTDTSNVLRQLEFGLQPVQNIHLAKESEYIVWTYLEKPDHLEFELDNSTRHYFWSWVAEQKVDPSQIAVIAIDIKKLFALTKKDWEYDDVTRRIRIFEDVNPEAIRWILMKNNQYLNRIQTYVESNRLNLKIFQGEKGNISDLLTENRKK</sequence>
<evidence type="ECO:0000313" key="3">
    <source>
        <dbReference type="Proteomes" id="UP000031565"/>
    </source>
</evidence>
<feature type="compositionally biased region" description="Basic and acidic residues" evidence="1">
    <location>
        <begin position="8"/>
        <end position="20"/>
    </location>
</feature>
<feature type="compositionally biased region" description="Acidic residues" evidence="1">
    <location>
        <begin position="30"/>
        <end position="43"/>
    </location>
</feature>
<keyword evidence="3" id="KW-1185">Reference proteome</keyword>
<gene>
    <name evidence="2" type="ORF">SMSRO_SF001020</name>
</gene>